<name>A0A9P9GK86_FUSRE</name>
<dbReference type="AlphaFoldDB" id="A0A9P9GK86"/>
<comment type="caution">
    <text evidence="3">The sequence shown here is derived from an EMBL/GenBank/DDBJ whole genome shotgun (WGS) entry which is preliminary data.</text>
</comment>
<evidence type="ECO:0000256" key="2">
    <source>
        <dbReference type="SAM" id="Phobius"/>
    </source>
</evidence>
<accession>A0A9P9GK86</accession>
<evidence type="ECO:0000313" key="3">
    <source>
        <dbReference type="EMBL" id="KAH7240050.1"/>
    </source>
</evidence>
<keyword evidence="4" id="KW-1185">Reference proteome</keyword>
<dbReference type="RefSeq" id="XP_046045844.1">
    <property type="nucleotide sequence ID" value="XM_046195975.1"/>
</dbReference>
<evidence type="ECO:0000256" key="1">
    <source>
        <dbReference type="SAM" id="MobiDB-lite"/>
    </source>
</evidence>
<feature type="region of interest" description="Disordered" evidence="1">
    <location>
        <begin position="226"/>
        <end position="248"/>
    </location>
</feature>
<sequence>MPRLPRLQVILYPTVTEYFGIGFANNGPLTTTYTPPASCITVTTDQIIFAHPNNLTISYGAPTCETASMGKCQGTIDYYSPGIACPKGSVERSGGFTQTTSARPGVSVTDPNMPLEQICLNAYCCPSGWVAAKRGGCFSSIEPLKSATYTEVCNKYLPPSAIRSVYTVEGSKVSQYLYSAVTAEPTSTIWPMSVLQTQTRFRYEELAVVRHFPAVKLVYKESDLKPTGDGGKDDDKKKADDDKKDDDNGASSLLRSGGLFSIIAVLFSILIGAGLVMF</sequence>
<reference evidence="3" key="1">
    <citation type="journal article" date="2021" name="Nat. Commun.">
        <title>Genetic determinants of endophytism in the Arabidopsis root mycobiome.</title>
        <authorList>
            <person name="Mesny F."/>
            <person name="Miyauchi S."/>
            <person name="Thiergart T."/>
            <person name="Pickel B."/>
            <person name="Atanasova L."/>
            <person name="Karlsson M."/>
            <person name="Huettel B."/>
            <person name="Barry K.W."/>
            <person name="Haridas S."/>
            <person name="Chen C."/>
            <person name="Bauer D."/>
            <person name="Andreopoulos W."/>
            <person name="Pangilinan J."/>
            <person name="LaButti K."/>
            <person name="Riley R."/>
            <person name="Lipzen A."/>
            <person name="Clum A."/>
            <person name="Drula E."/>
            <person name="Henrissat B."/>
            <person name="Kohler A."/>
            <person name="Grigoriev I.V."/>
            <person name="Martin F.M."/>
            <person name="Hacquard S."/>
        </authorList>
    </citation>
    <scope>NUCLEOTIDE SEQUENCE</scope>
    <source>
        <strain evidence="3">MPI-CAGE-AT-0023</strain>
    </source>
</reference>
<feature type="transmembrane region" description="Helical" evidence="2">
    <location>
        <begin position="253"/>
        <end position="277"/>
    </location>
</feature>
<dbReference type="OrthoDB" id="5429716at2759"/>
<proteinExistence type="predicted"/>
<keyword evidence="2" id="KW-0472">Membrane</keyword>
<dbReference type="EMBL" id="JAGMUX010000014">
    <property type="protein sequence ID" value="KAH7240050.1"/>
    <property type="molecule type" value="Genomic_DNA"/>
</dbReference>
<protein>
    <submittedName>
        <fullName evidence="3">Uncharacterized protein</fullName>
    </submittedName>
</protein>
<feature type="compositionally biased region" description="Basic and acidic residues" evidence="1">
    <location>
        <begin position="226"/>
        <end position="247"/>
    </location>
</feature>
<organism evidence="3 4">
    <name type="scientific">Fusarium redolens</name>
    <dbReference type="NCBI Taxonomy" id="48865"/>
    <lineage>
        <taxon>Eukaryota</taxon>
        <taxon>Fungi</taxon>
        <taxon>Dikarya</taxon>
        <taxon>Ascomycota</taxon>
        <taxon>Pezizomycotina</taxon>
        <taxon>Sordariomycetes</taxon>
        <taxon>Hypocreomycetidae</taxon>
        <taxon>Hypocreales</taxon>
        <taxon>Nectriaceae</taxon>
        <taxon>Fusarium</taxon>
        <taxon>Fusarium redolens species complex</taxon>
    </lineage>
</organism>
<dbReference type="Proteomes" id="UP000720189">
    <property type="component" value="Unassembled WGS sequence"/>
</dbReference>
<keyword evidence="2" id="KW-0812">Transmembrane</keyword>
<gene>
    <name evidence="3" type="ORF">BKA55DRAFT_596674</name>
</gene>
<evidence type="ECO:0000313" key="4">
    <source>
        <dbReference type="Proteomes" id="UP000720189"/>
    </source>
</evidence>
<dbReference type="GeneID" id="70225929"/>
<keyword evidence="2" id="KW-1133">Transmembrane helix</keyword>